<organism evidence="1">
    <name type="scientific">marine metagenome</name>
    <dbReference type="NCBI Taxonomy" id="408172"/>
    <lineage>
        <taxon>unclassified sequences</taxon>
        <taxon>metagenomes</taxon>
        <taxon>ecological metagenomes</taxon>
    </lineage>
</organism>
<accession>A0A382V625</accession>
<protein>
    <submittedName>
        <fullName evidence="1">Uncharacterized protein</fullName>
    </submittedName>
</protein>
<evidence type="ECO:0000313" key="1">
    <source>
        <dbReference type="EMBL" id="SVD41943.1"/>
    </source>
</evidence>
<feature type="non-terminal residue" evidence="1">
    <location>
        <position position="236"/>
    </location>
</feature>
<gene>
    <name evidence="1" type="ORF">METZ01_LOCUS394797</name>
</gene>
<proteinExistence type="predicted"/>
<dbReference type="EMBL" id="UINC01149453">
    <property type="protein sequence ID" value="SVD41943.1"/>
    <property type="molecule type" value="Genomic_DNA"/>
</dbReference>
<dbReference type="AlphaFoldDB" id="A0A382V625"/>
<name>A0A382V625_9ZZZZ</name>
<sequence>MINTKQIIIASLLVIFSIGLLASPQAFAEWDKFNYPQIQGTVPVSSTFGLMSIQSFLDQTAAVGVGDPEISNKFFEERGIDMDAPMLSVSLSKFDREAATDETGFINPMGIDYVKQGDVQIGVEDDIITIERHEYRQLSDCFCTFKDTGVSKYTIEEGKPIYMTGAELYESTGADYTEQKNGIDTSVAMAVGENSANLRGIDGKAVYAKLANVNGFLVHEVILITEDRGYYKVLVD</sequence>
<reference evidence="1" key="1">
    <citation type="submission" date="2018-05" db="EMBL/GenBank/DDBJ databases">
        <authorList>
            <person name="Lanie J.A."/>
            <person name="Ng W.-L."/>
            <person name="Kazmierczak K.M."/>
            <person name="Andrzejewski T.M."/>
            <person name="Davidsen T.M."/>
            <person name="Wayne K.J."/>
            <person name="Tettelin H."/>
            <person name="Glass J.I."/>
            <person name="Rusch D."/>
            <person name="Podicherti R."/>
            <person name="Tsui H.-C.T."/>
            <person name="Winkler M.E."/>
        </authorList>
    </citation>
    <scope>NUCLEOTIDE SEQUENCE</scope>
</reference>